<proteinExistence type="inferred from homology"/>
<evidence type="ECO:0000313" key="9">
    <source>
        <dbReference type="EMBL" id="SFD64295.1"/>
    </source>
</evidence>
<evidence type="ECO:0000256" key="5">
    <source>
        <dbReference type="ARBA" id="ARBA00023002"/>
    </source>
</evidence>
<keyword evidence="6" id="KW-0408">Iron</keyword>
<protein>
    <submittedName>
        <fullName evidence="9">Catechol 1,2-dioxygenase</fullName>
    </submittedName>
</protein>
<evidence type="ECO:0000256" key="2">
    <source>
        <dbReference type="ARBA" id="ARBA00007825"/>
    </source>
</evidence>
<dbReference type="Gene3D" id="2.60.130.10">
    <property type="entry name" value="Aromatic compound dioxygenase"/>
    <property type="match status" value="1"/>
</dbReference>
<dbReference type="Gene3D" id="6.10.10.40">
    <property type="entry name" value="Catechol 1,2-dioxygenase multimerisation domain-like"/>
    <property type="match status" value="1"/>
</dbReference>
<dbReference type="EMBL" id="FOMD01000005">
    <property type="protein sequence ID" value="SFD64295.1"/>
    <property type="molecule type" value="Genomic_DNA"/>
</dbReference>
<evidence type="ECO:0000256" key="4">
    <source>
        <dbReference type="ARBA" id="ARBA00022964"/>
    </source>
</evidence>
<dbReference type="InterPro" id="IPR000627">
    <property type="entry name" value="Intradiol_dOase_C"/>
</dbReference>
<dbReference type="GO" id="GO:0018576">
    <property type="term" value="F:catechol 1,2-dioxygenase activity"/>
    <property type="evidence" value="ECO:0007669"/>
    <property type="project" value="InterPro"/>
</dbReference>
<dbReference type="PANTHER" id="PTHR33711">
    <property type="entry name" value="DIOXYGENASE, PUTATIVE (AFU_ORTHOLOGUE AFUA_2G02910)-RELATED"/>
    <property type="match status" value="1"/>
</dbReference>
<evidence type="ECO:0000259" key="8">
    <source>
        <dbReference type="PROSITE" id="PS00083"/>
    </source>
</evidence>
<dbReference type="InterPro" id="IPR007535">
    <property type="entry name" value="Catechol_dOase_N"/>
</dbReference>
<dbReference type="OrthoDB" id="9800887at2"/>
<evidence type="ECO:0000256" key="7">
    <source>
        <dbReference type="SAM" id="MobiDB-lite"/>
    </source>
</evidence>
<dbReference type="SUPFAM" id="SSF49482">
    <property type="entry name" value="Aromatic compound dioxygenase"/>
    <property type="match status" value="1"/>
</dbReference>
<keyword evidence="10" id="KW-1185">Reference proteome</keyword>
<comment type="cofactor">
    <cofactor evidence="1">
        <name>Fe(3+)</name>
        <dbReference type="ChEBI" id="CHEBI:29034"/>
    </cofactor>
</comment>
<reference evidence="10" key="1">
    <citation type="submission" date="2016-10" db="EMBL/GenBank/DDBJ databases">
        <authorList>
            <person name="Varghese N."/>
            <person name="Submissions S."/>
        </authorList>
    </citation>
    <scope>NUCLEOTIDE SEQUENCE [LARGE SCALE GENOMIC DNA]</scope>
    <source>
        <strain evidence="10">DSM 45962</strain>
    </source>
</reference>
<dbReference type="AlphaFoldDB" id="A0A1I1U0U9"/>
<feature type="region of interest" description="Disordered" evidence="7">
    <location>
        <begin position="1"/>
        <end position="49"/>
    </location>
</feature>
<dbReference type="Pfam" id="PF04444">
    <property type="entry name" value="Dioxygenase_N"/>
    <property type="match status" value="1"/>
</dbReference>
<dbReference type="GO" id="GO:0009712">
    <property type="term" value="P:catechol-containing compound metabolic process"/>
    <property type="evidence" value="ECO:0007669"/>
    <property type="project" value="InterPro"/>
</dbReference>
<evidence type="ECO:0000256" key="3">
    <source>
        <dbReference type="ARBA" id="ARBA00022723"/>
    </source>
</evidence>
<feature type="domain" description="Intradiol ring-cleavage dioxygenases" evidence="8">
    <location>
        <begin position="154"/>
        <end position="182"/>
    </location>
</feature>
<evidence type="ECO:0000313" key="10">
    <source>
        <dbReference type="Proteomes" id="UP000199022"/>
    </source>
</evidence>
<dbReference type="InterPro" id="IPR043029">
    <property type="entry name" value="1_2-CTD_multi_dom"/>
</dbReference>
<dbReference type="InterPro" id="IPR015889">
    <property type="entry name" value="Intradiol_dOase_core"/>
</dbReference>
<comment type="similarity">
    <text evidence="2">Belongs to the intradiol ring-cleavage dioxygenase family.</text>
</comment>
<sequence>MTTTDDAREQAAVDLSTGPTALSPTAADSGASASSSFRTTGQYSGSGAGADTARVDALARALLGAVHQVIREHEVTYPEFQAAKRWLMDVGEGGEWPLFLDVFVEHAVEEVAARTQTGTVGTILGPYYLPDQVQLASPASLPARPDQAGTPLLFRGRVTDTDGAAVPGAKLDIWQADEQGYYSGFAPGIPAGNLRAVVSADAEGRFEISTIQPAPYQVPTDGPTGALISAAGWHPWRPAHLHLLVSAPGHRAVTTQLYFAGGEYLDSDVAEATKPELILDPEDVGDGRREVTYDFVLETA</sequence>
<gene>
    <name evidence="9" type="ORF">SAMN05661030_3862</name>
</gene>
<dbReference type="Pfam" id="PF00775">
    <property type="entry name" value="Dioxygenase_C"/>
    <property type="match status" value="1"/>
</dbReference>
<dbReference type="RefSeq" id="WP_091563470.1">
    <property type="nucleotide sequence ID" value="NZ_BNAC01000001.1"/>
</dbReference>
<dbReference type="STRING" id="1225127.SAMN05661030_3862"/>
<keyword evidence="4 9" id="KW-0223">Dioxygenase</keyword>
<keyword evidence="5" id="KW-0560">Oxidoreductase</keyword>
<dbReference type="Proteomes" id="UP000199022">
    <property type="component" value="Unassembled WGS sequence"/>
</dbReference>
<dbReference type="PANTHER" id="PTHR33711:SF7">
    <property type="entry name" value="INTRADIOL RING-CLEAVAGE DIOXYGENASES DOMAIN-CONTAINING PROTEIN-RELATED"/>
    <property type="match status" value="1"/>
</dbReference>
<dbReference type="GO" id="GO:0008199">
    <property type="term" value="F:ferric iron binding"/>
    <property type="evidence" value="ECO:0007669"/>
    <property type="project" value="InterPro"/>
</dbReference>
<evidence type="ECO:0000256" key="6">
    <source>
        <dbReference type="ARBA" id="ARBA00023004"/>
    </source>
</evidence>
<accession>A0A1I1U0U9</accession>
<feature type="compositionally biased region" description="Basic and acidic residues" evidence="7">
    <location>
        <begin position="1"/>
        <end position="11"/>
    </location>
</feature>
<feature type="compositionally biased region" description="Low complexity" evidence="7">
    <location>
        <begin position="23"/>
        <end position="36"/>
    </location>
</feature>
<dbReference type="InterPro" id="IPR050770">
    <property type="entry name" value="Intradiol_RC_Dioxygenase"/>
</dbReference>
<evidence type="ECO:0000256" key="1">
    <source>
        <dbReference type="ARBA" id="ARBA00001965"/>
    </source>
</evidence>
<organism evidence="9 10">
    <name type="scientific">Klenkia taihuensis</name>
    <dbReference type="NCBI Taxonomy" id="1225127"/>
    <lineage>
        <taxon>Bacteria</taxon>
        <taxon>Bacillati</taxon>
        <taxon>Actinomycetota</taxon>
        <taxon>Actinomycetes</taxon>
        <taxon>Geodermatophilales</taxon>
        <taxon>Geodermatophilaceae</taxon>
        <taxon>Klenkia</taxon>
    </lineage>
</organism>
<dbReference type="PROSITE" id="PS00083">
    <property type="entry name" value="INTRADIOL_DIOXYGENAS"/>
    <property type="match status" value="1"/>
</dbReference>
<keyword evidence="3" id="KW-0479">Metal-binding</keyword>
<name>A0A1I1U0U9_9ACTN</name>